<organism evidence="1 2">
    <name type="scientific">Abyssobacteria bacterium (strain SURF_5)</name>
    <dbReference type="NCBI Taxonomy" id="2093360"/>
    <lineage>
        <taxon>Bacteria</taxon>
        <taxon>Pseudomonadati</taxon>
        <taxon>Candidatus Hydrogenedentota</taxon>
        <taxon>Candidatus Abyssobacteria</taxon>
    </lineage>
</organism>
<gene>
    <name evidence="1" type="ORF">C4520_05925</name>
</gene>
<protein>
    <recommendedName>
        <fullName evidence="3">C_GCAxxG_C_C family protein</fullName>
    </recommendedName>
</protein>
<reference evidence="1 2" key="1">
    <citation type="journal article" date="2017" name="ISME J.">
        <title>Energy and carbon metabolisms in a deep terrestrial subsurface fluid microbial community.</title>
        <authorList>
            <person name="Momper L."/>
            <person name="Jungbluth S.P."/>
            <person name="Lee M.D."/>
            <person name="Amend J.P."/>
        </authorList>
    </citation>
    <scope>NUCLEOTIDE SEQUENCE [LARGE SCALE GENOMIC DNA]</scope>
    <source>
        <strain evidence="1">SURF_5</strain>
    </source>
</reference>
<dbReference type="EMBL" id="QZKU01000044">
    <property type="protein sequence ID" value="RJP23625.1"/>
    <property type="molecule type" value="Genomic_DNA"/>
</dbReference>
<comment type="caution">
    <text evidence="1">The sequence shown here is derived from an EMBL/GenBank/DDBJ whole genome shotgun (WGS) entry which is preliminary data.</text>
</comment>
<name>A0A3A4NYJ4_ABYX5</name>
<dbReference type="Pfam" id="PF09719">
    <property type="entry name" value="C_GCAxxG_C_C"/>
    <property type="match status" value="2"/>
</dbReference>
<dbReference type="InterPro" id="IPR010181">
    <property type="entry name" value="CGCAxxGCC_motif"/>
</dbReference>
<dbReference type="AlphaFoldDB" id="A0A3A4NYJ4"/>
<evidence type="ECO:0008006" key="3">
    <source>
        <dbReference type="Google" id="ProtNLM"/>
    </source>
</evidence>
<proteinExistence type="predicted"/>
<accession>A0A3A4NYJ4</accession>
<evidence type="ECO:0000313" key="2">
    <source>
        <dbReference type="Proteomes" id="UP000265882"/>
    </source>
</evidence>
<sequence>MQDLLGLGDTKRIRAAAGLAGGIGHQAAVCGIVTGGALTLALASAQSEDDQAAITARGSTHVNRFVRLFAKKNGGILCGDIARTDFTDSGQVRRYLLVGSRTCVKAASRAAEDLVDIIEENRPPEERFTELNRGFFDADFHCAYSVICQACEKSMRNQMLGPNLLVPLNGGVGYTGSTCAALIGGCMAIGLARGGDTSETGILSAVKRVLFTLALGSSAYARPDLSPANDALERCSELFSWFQNRFGDHQCRRIVKIDFDDSAKVGNFFQHDIEQCKALGAETAARAAELSR</sequence>
<dbReference type="Proteomes" id="UP000265882">
    <property type="component" value="Unassembled WGS sequence"/>
</dbReference>
<evidence type="ECO:0000313" key="1">
    <source>
        <dbReference type="EMBL" id="RJP23625.1"/>
    </source>
</evidence>